<dbReference type="InterPro" id="IPR002204">
    <property type="entry name" value="3-OH-isobutyrate_DH-rel_CS"/>
</dbReference>
<dbReference type="InterPro" id="IPR006115">
    <property type="entry name" value="6PGDH_NADP-bd"/>
</dbReference>
<feature type="region of interest" description="Disordered" evidence="2">
    <location>
        <begin position="1"/>
        <end position="42"/>
    </location>
</feature>
<dbReference type="Pfam" id="PF14833">
    <property type="entry name" value="NAD_binding_11"/>
    <property type="match status" value="1"/>
</dbReference>
<dbReference type="GO" id="GO:0050661">
    <property type="term" value="F:NADP binding"/>
    <property type="evidence" value="ECO:0007669"/>
    <property type="project" value="InterPro"/>
</dbReference>
<dbReference type="Pfam" id="PF03446">
    <property type="entry name" value="NAD_binding_2"/>
    <property type="match status" value="1"/>
</dbReference>
<dbReference type="InterPro" id="IPR029154">
    <property type="entry name" value="HIBADH-like_NADP-bd"/>
</dbReference>
<dbReference type="SUPFAM" id="SSF48179">
    <property type="entry name" value="6-phosphogluconate dehydrogenase C-terminal domain-like"/>
    <property type="match status" value="1"/>
</dbReference>
<evidence type="ECO:0000313" key="5">
    <source>
        <dbReference type="EMBL" id="CED83286.1"/>
    </source>
</evidence>
<organism evidence="5">
    <name type="scientific">Phaffia rhodozyma</name>
    <name type="common">Yeast</name>
    <name type="synonym">Xanthophyllomyces dendrorhous</name>
    <dbReference type="NCBI Taxonomy" id="264483"/>
    <lineage>
        <taxon>Eukaryota</taxon>
        <taxon>Fungi</taxon>
        <taxon>Dikarya</taxon>
        <taxon>Basidiomycota</taxon>
        <taxon>Agaricomycotina</taxon>
        <taxon>Tremellomycetes</taxon>
        <taxon>Cystofilobasidiales</taxon>
        <taxon>Mrakiaceae</taxon>
        <taxon>Phaffia</taxon>
    </lineage>
</organism>
<evidence type="ECO:0000259" key="3">
    <source>
        <dbReference type="Pfam" id="PF03446"/>
    </source>
</evidence>
<evidence type="ECO:0000256" key="1">
    <source>
        <dbReference type="ARBA" id="ARBA00007598"/>
    </source>
</evidence>
<sequence length="366" mass="39942">MVGLKPNTPNTPSAAQSGANTPVQEAPNPFSRPSSPAGHRETKRYGFIGLGNMGKHMALNLAVHVHNQGCAPLLVWNRTKEHTDKFLETTQKRADGEVPIQVAKDVSEIGSKCDYIFTSLGTDEAVEEIYLELFKSHEESRPTKHTTYIETSTIYPATAGKLEREASKKSTRHFLTCPAFGRPDAAARAQLVFAISGDYRSRKSVSHVLIPALGRKVMDLGSNVEKAASFKLVGNSMILATIEMLSETMTLADQSGVGKENVYKLIQELYPAPSFLTYGKKILKNEYSGEDGFSLQGGIKDAGHIRRLAEEHNVPMPTIDLAHQHLIAARANGGGNLDWCGLVGGTRIAAGLPPFKDKKSQLQRYE</sequence>
<dbReference type="SUPFAM" id="SSF51735">
    <property type="entry name" value="NAD(P)-binding Rossmann-fold domains"/>
    <property type="match status" value="1"/>
</dbReference>
<feature type="compositionally biased region" description="Polar residues" evidence="2">
    <location>
        <begin position="7"/>
        <end position="23"/>
    </location>
</feature>
<reference evidence="5" key="1">
    <citation type="submission" date="2014-08" db="EMBL/GenBank/DDBJ databases">
        <authorList>
            <person name="Sharma Rahul"/>
            <person name="Thines Marco"/>
        </authorList>
    </citation>
    <scope>NUCLEOTIDE SEQUENCE</scope>
</reference>
<dbReference type="InterPro" id="IPR013328">
    <property type="entry name" value="6PGD_dom2"/>
</dbReference>
<dbReference type="Gene3D" id="3.40.50.720">
    <property type="entry name" value="NAD(P)-binding Rossmann-like Domain"/>
    <property type="match status" value="1"/>
</dbReference>
<dbReference type="GO" id="GO:0051287">
    <property type="term" value="F:NAD binding"/>
    <property type="evidence" value="ECO:0007669"/>
    <property type="project" value="InterPro"/>
</dbReference>
<dbReference type="AlphaFoldDB" id="A0A0F7SP91"/>
<comment type="similarity">
    <text evidence="1">Belongs to the HIBADH-related family. NP60 subfamily.</text>
</comment>
<dbReference type="InterPro" id="IPR036291">
    <property type="entry name" value="NAD(P)-bd_dom_sf"/>
</dbReference>
<dbReference type="InterPro" id="IPR051265">
    <property type="entry name" value="HIBADH-related_NP60_sf"/>
</dbReference>
<protein>
    <submittedName>
        <fullName evidence="5">Related to 2-hydroxy-3-oxopropionate reductase</fullName>
    </submittedName>
</protein>
<accession>A0A0F7SP91</accession>
<dbReference type="Gene3D" id="1.10.1040.10">
    <property type="entry name" value="N-(1-d-carboxylethyl)-l-norvaline Dehydrogenase, domain 2"/>
    <property type="match status" value="1"/>
</dbReference>
<dbReference type="PANTHER" id="PTHR43580:SF8">
    <property type="entry name" value="6-PHOSPHOGLUCONATE DEHYDROGENASE NADP-BINDING DOMAIN-CONTAINING PROTEIN-RELATED"/>
    <property type="match status" value="1"/>
</dbReference>
<dbReference type="PROSITE" id="PS00895">
    <property type="entry name" value="3_HYDROXYISOBUT_DH"/>
    <property type="match status" value="1"/>
</dbReference>
<evidence type="ECO:0000259" key="4">
    <source>
        <dbReference type="Pfam" id="PF14833"/>
    </source>
</evidence>
<feature type="domain" description="6-phosphogluconate dehydrogenase NADP-binding" evidence="3">
    <location>
        <begin position="45"/>
        <end position="215"/>
    </location>
</feature>
<proteinExistence type="inferred from homology"/>
<dbReference type="PANTHER" id="PTHR43580">
    <property type="entry name" value="OXIDOREDUCTASE GLYR1-RELATED"/>
    <property type="match status" value="1"/>
</dbReference>
<dbReference type="InterPro" id="IPR008927">
    <property type="entry name" value="6-PGluconate_DH-like_C_sf"/>
</dbReference>
<dbReference type="GO" id="GO:0016491">
    <property type="term" value="F:oxidoreductase activity"/>
    <property type="evidence" value="ECO:0007669"/>
    <property type="project" value="InterPro"/>
</dbReference>
<dbReference type="EMBL" id="LN483142">
    <property type="protein sequence ID" value="CED83286.1"/>
    <property type="molecule type" value="Genomic_DNA"/>
</dbReference>
<evidence type="ECO:0000256" key="2">
    <source>
        <dbReference type="SAM" id="MobiDB-lite"/>
    </source>
</evidence>
<feature type="domain" description="3-hydroxyisobutyrate dehydrogenase-like NAD-binding" evidence="4">
    <location>
        <begin position="228"/>
        <end position="341"/>
    </location>
</feature>
<name>A0A0F7SP91_PHARH</name>